<dbReference type="GO" id="GO:0016706">
    <property type="term" value="F:2-oxoglutarate-dependent dioxygenase activity"/>
    <property type="evidence" value="ECO:0007669"/>
    <property type="project" value="UniProtKB-UniRule"/>
</dbReference>
<comment type="cofactor">
    <cofactor evidence="1 7">
        <name>L-ascorbate</name>
        <dbReference type="ChEBI" id="CHEBI:38290"/>
    </cofactor>
</comment>
<dbReference type="eggNOG" id="COG3128">
    <property type="taxonomic scope" value="Bacteria"/>
</dbReference>
<dbReference type="Pfam" id="PF13640">
    <property type="entry name" value="2OG-FeII_Oxy_3"/>
    <property type="match status" value="1"/>
</dbReference>
<accession>K9XQP4</accession>
<dbReference type="HAMAP" id="MF_00657">
    <property type="entry name" value="Hydroxyl_YbiX"/>
    <property type="match status" value="1"/>
</dbReference>
<gene>
    <name evidence="9" type="ordered locus">Sta7437_0371</name>
</gene>
<feature type="binding site" evidence="7">
    <location>
        <position position="98"/>
    </location>
    <ligand>
        <name>Fe cation</name>
        <dbReference type="ChEBI" id="CHEBI:24875"/>
    </ligand>
</feature>
<dbReference type="GO" id="GO:0006974">
    <property type="term" value="P:DNA damage response"/>
    <property type="evidence" value="ECO:0007669"/>
    <property type="project" value="TreeGrafter"/>
</dbReference>
<comment type="cofactor">
    <cofactor evidence="7">
        <name>Fe(2+)</name>
        <dbReference type="ChEBI" id="CHEBI:29033"/>
    </cofactor>
    <text evidence="7">Binds 1 Fe(2+) ion per subunit.</text>
</comment>
<feature type="binding site" evidence="7">
    <location>
        <position position="166"/>
    </location>
    <ligand>
        <name>2-oxoglutarate</name>
        <dbReference type="ChEBI" id="CHEBI:16810"/>
    </ligand>
</feature>
<dbReference type="NCBIfam" id="NF003974">
    <property type="entry name" value="PRK05467.1-3"/>
    <property type="match status" value="1"/>
</dbReference>
<evidence type="ECO:0000256" key="3">
    <source>
        <dbReference type="ARBA" id="ARBA00022896"/>
    </source>
</evidence>
<dbReference type="GO" id="GO:0006879">
    <property type="term" value="P:intracellular iron ion homeostasis"/>
    <property type="evidence" value="ECO:0007669"/>
    <property type="project" value="TreeGrafter"/>
</dbReference>
<keyword evidence="10" id="KW-1185">Reference proteome</keyword>
<keyword evidence="3 7" id="KW-0847">Vitamin C</keyword>
<keyword evidence="6 7" id="KW-0408">Iron</keyword>
<dbReference type="PANTHER" id="PTHR41536">
    <property type="entry name" value="PKHD-TYPE HYDROXYLASE YBIX"/>
    <property type="match status" value="1"/>
</dbReference>
<evidence type="ECO:0000256" key="2">
    <source>
        <dbReference type="ARBA" id="ARBA00022723"/>
    </source>
</evidence>
<organism evidence="9 10">
    <name type="scientific">Stanieria cyanosphaera (strain ATCC 29371 / PCC 7437)</name>
    <dbReference type="NCBI Taxonomy" id="111780"/>
    <lineage>
        <taxon>Bacteria</taxon>
        <taxon>Bacillati</taxon>
        <taxon>Cyanobacteriota</taxon>
        <taxon>Cyanophyceae</taxon>
        <taxon>Pleurocapsales</taxon>
        <taxon>Dermocarpellaceae</taxon>
        <taxon>Stanieria</taxon>
    </lineage>
</organism>
<evidence type="ECO:0000256" key="1">
    <source>
        <dbReference type="ARBA" id="ARBA00001961"/>
    </source>
</evidence>
<dbReference type="HOGENOM" id="CLU_106663_0_0_3"/>
<keyword evidence="5 7" id="KW-0560">Oxidoreductase</keyword>
<dbReference type="SMART" id="SM00702">
    <property type="entry name" value="P4Hc"/>
    <property type="match status" value="1"/>
</dbReference>
<dbReference type="GO" id="GO:0005506">
    <property type="term" value="F:iron ion binding"/>
    <property type="evidence" value="ECO:0007669"/>
    <property type="project" value="UniProtKB-UniRule"/>
</dbReference>
<dbReference type="RefSeq" id="WP_015191655.1">
    <property type="nucleotide sequence ID" value="NC_019748.1"/>
</dbReference>
<evidence type="ECO:0000313" key="10">
    <source>
        <dbReference type="Proteomes" id="UP000010473"/>
    </source>
</evidence>
<dbReference type="STRING" id="111780.Sta7437_0371"/>
<dbReference type="EMBL" id="CP003653">
    <property type="protein sequence ID" value="AFZ33982.1"/>
    <property type="molecule type" value="Genomic_DNA"/>
</dbReference>
<feature type="binding site" evidence="7">
    <location>
        <position position="156"/>
    </location>
    <ligand>
        <name>Fe cation</name>
        <dbReference type="ChEBI" id="CHEBI:24875"/>
    </ligand>
</feature>
<dbReference type="Gene3D" id="2.60.120.620">
    <property type="entry name" value="q2cbj1_9rhob like domain"/>
    <property type="match status" value="1"/>
</dbReference>
<dbReference type="AlphaFoldDB" id="K9XQP4"/>
<name>K9XQP4_STAC7</name>
<proteinExistence type="inferred from homology"/>
<dbReference type="OrthoDB" id="9812472at2"/>
<dbReference type="InterPro" id="IPR006620">
    <property type="entry name" value="Pro_4_hyd_alph"/>
</dbReference>
<keyword evidence="2 7" id="KW-0479">Metal-binding</keyword>
<dbReference type="PANTHER" id="PTHR41536:SF1">
    <property type="entry name" value="PKHD-TYPE HYDROXYLASE YBIX"/>
    <property type="match status" value="1"/>
</dbReference>
<reference evidence="10" key="1">
    <citation type="journal article" date="2013" name="Proc. Natl. Acad. Sci. U.S.A.">
        <title>Improving the coverage of the cyanobacterial phylum using diversity-driven genome sequencing.</title>
        <authorList>
            <person name="Shih P.M."/>
            <person name="Wu D."/>
            <person name="Latifi A."/>
            <person name="Axen S.D."/>
            <person name="Fewer D.P."/>
            <person name="Talla E."/>
            <person name="Calteau A."/>
            <person name="Cai F."/>
            <person name="Tandeau de Marsac N."/>
            <person name="Rippka R."/>
            <person name="Herdman M."/>
            <person name="Sivonen K."/>
            <person name="Coursin T."/>
            <person name="Laurent T."/>
            <person name="Goodwin L."/>
            <person name="Nolan M."/>
            <person name="Davenport K.W."/>
            <person name="Han C.S."/>
            <person name="Rubin E.M."/>
            <person name="Eisen J.A."/>
            <person name="Woyke T."/>
            <person name="Gugger M."/>
            <person name="Kerfeld C.A."/>
        </authorList>
    </citation>
    <scope>NUCLEOTIDE SEQUENCE [LARGE SCALE GENOMIC DNA]</scope>
    <source>
        <strain evidence="10">ATCC 29371 / PCC 7437</strain>
    </source>
</reference>
<evidence type="ECO:0000259" key="8">
    <source>
        <dbReference type="PROSITE" id="PS51471"/>
    </source>
</evidence>
<feature type="domain" description="Fe2OG dioxygenase" evidence="8">
    <location>
        <begin position="78"/>
        <end position="175"/>
    </location>
</feature>
<dbReference type="KEGG" id="scs:Sta7437_0371"/>
<dbReference type="InterPro" id="IPR005123">
    <property type="entry name" value="Oxoglu/Fe-dep_dioxygenase_dom"/>
</dbReference>
<protein>
    <submittedName>
        <fullName evidence="9">PKHD-type hydroxylase ybiX</fullName>
    </submittedName>
</protein>
<evidence type="ECO:0000313" key="9">
    <source>
        <dbReference type="EMBL" id="AFZ33982.1"/>
    </source>
</evidence>
<sequence>MIFSIPNLLTPEELTEITTTLAEAEFVDGKLTAGWHAKLVKNNQQLKQGTTQVKKLKEKVVSALNRNALFQTAIHPKAIHSLLFSRYQVGMSYDRHVDNAFMGSSTIYRSDVSFTLFLQSSATYEGGELIIESADDEKAYKLDAGAAIVYPSTTLHRVEKVTKGTRLVVVGWVQSLIREASEREILFDLETARRSIFAREGKTSEFDLLSKSIANLLRKWGDI</sequence>
<dbReference type="PATRIC" id="fig|111780.3.peg.382"/>
<dbReference type="Proteomes" id="UP000010473">
    <property type="component" value="Chromosome"/>
</dbReference>
<dbReference type="InterPro" id="IPR023550">
    <property type="entry name" value="PKHD_hydroxylase"/>
</dbReference>
<feature type="binding site" evidence="7">
    <location>
        <position position="96"/>
    </location>
    <ligand>
        <name>Fe cation</name>
        <dbReference type="ChEBI" id="CHEBI:24875"/>
    </ligand>
</feature>
<dbReference type="InterPro" id="IPR044862">
    <property type="entry name" value="Pro_4_hyd_alph_FE2OG_OXY"/>
</dbReference>
<evidence type="ECO:0000256" key="5">
    <source>
        <dbReference type="ARBA" id="ARBA00023002"/>
    </source>
</evidence>
<dbReference type="PROSITE" id="PS51471">
    <property type="entry name" value="FE2OG_OXY"/>
    <property type="match status" value="1"/>
</dbReference>
<dbReference type="Gene3D" id="4.10.860.20">
    <property type="entry name" value="Rabenosyn, Rab binding domain"/>
    <property type="match status" value="1"/>
</dbReference>
<evidence type="ECO:0000256" key="6">
    <source>
        <dbReference type="ARBA" id="ARBA00023004"/>
    </source>
</evidence>
<evidence type="ECO:0000256" key="7">
    <source>
        <dbReference type="HAMAP-Rule" id="MF_00657"/>
    </source>
</evidence>
<keyword evidence="4 7" id="KW-0223">Dioxygenase</keyword>
<evidence type="ECO:0000256" key="4">
    <source>
        <dbReference type="ARBA" id="ARBA00022964"/>
    </source>
</evidence>
<dbReference type="NCBIfam" id="NF003975">
    <property type="entry name" value="PRK05467.1-4"/>
    <property type="match status" value="1"/>
</dbReference>
<dbReference type="GO" id="GO:0031418">
    <property type="term" value="F:L-ascorbic acid binding"/>
    <property type="evidence" value="ECO:0007669"/>
    <property type="project" value="UniProtKB-KW"/>
</dbReference>